<dbReference type="Pfam" id="PF04488">
    <property type="entry name" value="Gly_transf_sug"/>
    <property type="match status" value="1"/>
</dbReference>
<dbReference type="InterPro" id="IPR007577">
    <property type="entry name" value="GlycoTrfase_DXD_sugar-bd_CS"/>
</dbReference>
<proteinExistence type="inferred from homology"/>
<evidence type="ECO:0000256" key="4">
    <source>
        <dbReference type="ARBA" id="ARBA00022679"/>
    </source>
</evidence>
<dbReference type="GO" id="GO:0006688">
    <property type="term" value="P:glycosphingolipid biosynthetic process"/>
    <property type="evidence" value="ECO:0007669"/>
    <property type="project" value="TreeGrafter"/>
</dbReference>
<dbReference type="InterPro" id="IPR051981">
    <property type="entry name" value="Glycosyltransf_32"/>
</dbReference>
<evidence type="ECO:0000313" key="9">
    <source>
        <dbReference type="Proteomes" id="UP000494163"/>
    </source>
</evidence>
<reference evidence="8 9" key="1">
    <citation type="submission" date="2015-08" db="EMBL/GenBank/DDBJ databases">
        <title>Ancestral chromatin configuration constrains chromatin evolution on differentiating sex chromosomes in Drosophila.</title>
        <authorList>
            <person name="Zhou Q."/>
            <person name="Bachtrog D."/>
        </authorList>
    </citation>
    <scope>NUCLEOTIDE SEQUENCE [LARGE SCALE GENOMIC DNA]</scope>
    <source>
        <tissue evidence="8">Whole larvae</tissue>
    </source>
</reference>
<dbReference type="STRING" id="30019.A0A0M4E798"/>
<dbReference type="Pfam" id="PF04572">
    <property type="entry name" value="Gb3_synth"/>
    <property type="match status" value="1"/>
</dbReference>
<evidence type="ECO:0000313" key="8">
    <source>
        <dbReference type="EMBL" id="ALC38602.1"/>
    </source>
</evidence>
<keyword evidence="4" id="KW-0808">Transferase</keyword>
<evidence type="ECO:0000256" key="2">
    <source>
        <dbReference type="ARBA" id="ARBA00009003"/>
    </source>
</evidence>
<keyword evidence="3" id="KW-0328">Glycosyltransferase</keyword>
<comment type="subcellular location">
    <subcellularLocation>
        <location evidence="1">Golgi apparatus membrane</location>
        <topology evidence="1">Single-pass type II membrane protein</topology>
    </subcellularLocation>
</comment>
<evidence type="ECO:0000259" key="7">
    <source>
        <dbReference type="Pfam" id="PF04572"/>
    </source>
</evidence>
<keyword evidence="6" id="KW-0472">Membrane</keyword>
<evidence type="ECO:0000256" key="6">
    <source>
        <dbReference type="ARBA" id="ARBA00023136"/>
    </source>
</evidence>
<dbReference type="EMBL" id="CP012523">
    <property type="protein sequence ID" value="ALC38602.1"/>
    <property type="molecule type" value="Genomic_DNA"/>
</dbReference>
<keyword evidence="9" id="KW-1185">Reference proteome</keyword>
<gene>
    <name evidence="8" type="ORF">Dbus_chr2Lg687</name>
</gene>
<name>A0A0M4E798_DROBS</name>
<evidence type="ECO:0000256" key="3">
    <source>
        <dbReference type="ARBA" id="ARBA00022676"/>
    </source>
</evidence>
<dbReference type="GO" id="GO:0000139">
    <property type="term" value="C:Golgi membrane"/>
    <property type="evidence" value="ECO:0007669"/>
    <property type="project" value="UniProtKB-SubCell"/>
</dbReference>
<feature type="non-terminal residue" evidence="8">
    <location>
        <position position="1"/>
    </location>
</feature>
<evidence type="ECO:0000256" key="5">
    <source>
        <dbReference type="ARBA" id="ARBA00023034"/>
    </source>
</evidence>
<comment type="similarity">
    <text evidence="2">Belongs to the glycosyltransferase 32 family.</text>
</comment>
<dbReference type="InterPro" id="IPR007652">
    <property type="entry name" value="A1-4-GlycosylTfrase_dom"/>
</dbReference>
<feature type="domain" description="Alpha 1,4-glycosyltransferase" evidence="7">
    <location>
        <begin position="172"/>
        <end position="301"/>
    </location>
</feature>
<dbReference type="AlphaFoldDB" id="A0A0M4E798"/>
<dbReference type="OMA" id="QYCPYTY"/>
<dbReference type="Gene3D" id="3.90.550.20">
    <property type="match status" value="1"/>
</dbReference>
<dbReference type="GO" id="GO:0035248">
    <property type="term" value="F:alpha-1,4-N-acetylgalactosaminyltransferase activity"/>
    <property type="evidence" value="ECO:0007669"/>
    <property type="project" value="TreeGrafter"/>
</dbReference>
<sequence length="305" mass="34246">DLLQSTIQPKHGKNIFFVETNCSWHEHSKAFRLLNLTVRQACAVESAALHNPSFQVFVLFACSTYREAALPAPIKATLGYKNVQLRQLQLLEYVKDTPVEQWFQSGAIYNSSHVTSHISDFLRYVTLYRYGGIYMDMDVLVLRSLEQLPPNYTGAESATDLGAGVMSFSPVGIGHQLAKRCLLDLEQNFNGQGWGTNGPGVITRVSQNVCDTFELTEMLNNRERCRGFQIYEPSVFYPVASPLWLDYFEPAKLSLTLERTAAAYTAHMWNTFSKNKLMAIGSGSAYDKLAQQHCPKVYAAAGEYL</sequence>
<keyword evidence="5" id="KW-0333">Golgi apparatus</keyword>
<accession>A0A0M4E798</accession>
<protein>
    <submittedName>
        <fullName evidence="8">Alpha4GT2</fullName>
    </submittedName>
</protein>
<evidence type="ECO:0000256" key="1">
    <source>
        <dbReference type="ARBA" id="ARBA00004323"/>
    </source>
</evidence>
<dbReference type="Proteomes" id="UP000494163">
    <property type="component" value="Chromosome 2L"/>
</dbReference>
<dbReference type="PANTHER" id="PTHR12042">
    <property type="entry name" value="LACTOSYLCERAMIDE 4-ALPHA-GALACTOSYLTRANSFERASE ALPHA- 1,4-GALACTOSYLTRANSFERASE"/>
    <property type="match status" value="1"/>
</dbReference>
<dbReference type="OrthoDB" id="409543at2759"/>
<dbReference type="InterPro" id="IPR029044">
    <property type="entry name" value="Nucleotide-diphossugar_trans"/>
</dbReference>
<dbReference type="SUPFAM" id="SSF53448">
    <property type="entry name" value="Nucleotide-diphospho-sugar transferases"/>
    <property type="match status" value="1"/>
</dbReference>
<organism evidence="8 9">
    <name type="scientific">Drosophila busckii</name>
    <name type="common">Fruit fly</name>
    <dbReference type="NCBI Taxonomy" id="30019"/>
    <lineage>
        <taxon>Eukaryota</taxon>
        <taxon>Metazoa</taxon>
        <taxon>Ecdysozoa</taxon>
        <taxon>Arthropoda</taxon>
        <taxon>Hexapoda</taxon>
        <taxon>Insecta</taxon>
        <taxon>Pterygota</taxon>
        <taxon>Neoptera</taxon>
        <taxon>Endopterygota</taxon>
        <taxon>Diptera</taxon>
        <taxon>Brachycera</taxon>
        <taxon>Muscomorpha</taxon>
        <taxon>Ephydroidea</taxon>
        <taxon>Drosophilidae</taxon>
        <taxon>Drosophila</taxon>
    </lineage>
</organism>
<dbReference type="PANTHER" id="PTHR12042:SF21">
    <property type="entry name" value="ALPHA1,4-GALACTOSYLTRANSFERASE 1-RELATED"/>
    <property type="match status" value="1"/>
</dbReference>